<protein>
    <recommendedName>
        <fullName evidence="2">Glutamine amidotransferase domain-containing protein</fullName>
    </recommendedName>
</protein>
<comment type="caution">
    <text evidence="3">The sequence shown here is derived from an EMBL/GenBank/DDBJ whole genome shotgun (WGS) entry which is preliminary data.</text>
</comment>
<accession>A0AA41QB50</accession>
<evidence type="ECO:0000313" key="3">
    <source>
        <dbReference type="EMBL" id="MCF4120023.1"/>
    </source>
</evidence>
<dbReference type="AlphaFoldDB" id="A0AA41QB50"/>
<proteinExistence type="predicted"/>
<dbReference type="Gene3D" id="3.40.50.880">
    <property type="match status" value="1"/>
</dbReference>
<dbReference type="EMBL" id="JAKGSG010000011">
    <property type="protein sequence ID" value="MCF4120023.1"/>
    <property type="molecule type" value="Genomic_DNA"/>
</dbReference>
<dbReference type="Proteomes" id="UP001165405">
    <property type="component" value="Unassembled WGS sequence"/>
</dbReference>
<feature type="domain" description="Glutamine amidotransferase" evidence="2">
    <location>
        <begin position="31"/>
        <end position="104"/>
    </location>
</feature>
<keyword evidence="4" id="KW-1185">Reference proteome</keyword>
<evidence type="ECO:0000256" key="1">
    <source>
        <dbReference type="SAM" id="MobiDB-lite"/>
    </source>
</evidence>
<evidence type="ECO:0000313" key="4">
    <source>
        <dbReference type="Proteomes" id="UP001165405"/>
    </source>
</evidence>
<sequence>MNPVRIALVGDRSTAVRAHMQIPALTTRYDDVDVHWLPTTEVTPEDATAFDGVWVVPGSPYADEERVVAALEAARTAGTPLLGTCAGYQHMLLEFARNVVGARVRHAESPGGGDAPALITQLACSLVGHSGQVDYLPGSRAAAILGERSFERFHCAFGLAAAEAAPLVAAGLVVSGRSLDGEPRVAELPGDAFWLGTAFQPELADEQPHPVVDAFMDAARARAAVRAAAPASAALSASSRRSGIAHRHDAIPDRLLGADTSPAGAEVGA</sequence>
<dbReference type="SUPFAM" id="SSF52317">
    <property type="entry name" value="Class I glutamine amidotransferase-like"/>
    <property type="match status" value="1"/>
</dbReference>
<gene>
    <name evidence="3" type="ORF">L1785_03440</name>
</gene>
<dbReference type="RefSeq" id="WP_236087732.1">
    <property type="nucleotide sequence ID" value="NZ_JAKGSG010000011.1"/>
</dbReference>
<dbReference type="Pfam" id="PF00117">
    <property type="entry name" value="GATase"/>
    <property type="match status" value="1"/>
</dbReference>
<evidence type="ECO:0000259" key="2">
    <source>
        <dbReference type="Pfam" id="PF00117"/>
    </source>
</evidence>
<dbReference type="PROSITE" id="PS51273">
    <property type="entry name" value="GATASE_TYPE_1"/>
    <property type="match status" value="1"/>
</dbReference>
<dbReference type="InterPro" id="IPR017926">
    <property type="entry name" value="GATASE"/>
</dbReference>
<feature type="region of interest" description="Disordered" evidence="1">
    <location>
        <begin position="249"/>
        <end position="269"/>
    </location>
</feature>
<organism evidence="3 4">
    <name type="scientific">Antribacter soli</name>
    <dbReference type="NCBI Taxonomy" id="2910976"/>
    <lineage>
        <taxon>Bacteria</taxon>
        <taxon>Bacillati</taxon>
        <taxon>Actinomycetota</taxon>
        <taxon>Actinomycetes</taxon>
        <taxon>Micrococcales</taxon>
        <taxon>Promicromonosporaceae</taxon>
        <taxon>Antribacter</taxon>
    </lineage>
</organism>
<reference evidence="3" key="1">
    <citation type="submission" date="2022-01" db="EMBL/GenBank/DDBJ databases">
        <title>Antribacter sp. nov., isolated from Guizhou of China.</title>
        <authorList>
            <person name="Chengliang C."/>
            <person name="Ya Z."/>
        </authorList>
    </citation>
    <scope>NUCLEOTIDE SEQUENCE</scope>
    <source>
        <strain evidence="3">KLBMP 9083</strain>
    </source>
</reference>
<name>A0AA41QB50_9MICO</name>
<dbReference type="InterPro" id="IPR029062">
    <property type="entry name" value="Class_I_gatase-like"/>
</dbReference>